<accession>A0ABD3ISF8</accession>
<dbReference type="InterPro" id="IPR025952">
    <property type="entry name" value="R3H-assoc_dom"/>
</dbReference>
<evidence type="ECO:0000256" key="1">
    <source>
        <dbReference type="SAM" id="MobiDB-lite"/>
    </source>
</evidence>
<proteinExistence type="predicted"/>
<feature type="domain" description="R3H-associated N-terminal" evidence="2">
    <location>
        <begin position="36"/>
        <end position="156"/>
    </location>
</feature>
<dbReference type="PANTHER" id="PTHR32019:SF2">
    <property type="entry name" value="R3H DOMAIN-CONTAINING PROTEIN 4"/>
    <property type="match status" value="1"/>
</dbReference>
<dbReference type="InterPro" id="IPR039629">
    <property type="entry name" value="R3HDM4"/>
</dbReference>
<keyword evidence="4" id="KW-1185">Reference proteome</keyword>
<dbReference type="InterPro" id="IPR036867">
    <property type="entry name" value="R3H_dom_sf"/>
</dbReference>
<comment type="caution">
    <text evidence="3">The sequence shown here is derived from an EMBL/GenBank/DDBJ whole genome shotgun (WGS) entry which is preliminary data.</text>
</comment>
<evidence type="ECO:0000313" key="4">
    <source>
        <dbReference type="Proteomes" id="UP001634007"/>
    </source>
</evidence>
<dbReference type="EMBL" id="JBJKBG010000011">
    <property type="protein sequence ID" value="KAL3717497.1"/>
    <property type="molecule type" value="Genomic_DNA"/>
</dbReference>
<dbReference type="AlphaFoldDB" id="A0ABD3ISF8"/>
<dbReference type="SUPFAM" id="SSF82708">
    <property type="entry name" value="R3H domain"/>
    <property type="match status" value="1"/>
</dbReference>
<dbReference type="PANTHER" id="PTHR32019">
    <property type="entry name" value="R3H DOMAIN-CONTAINING PROTEIN 4"/>
    <property type="match status" value="1"/>
</dbReference>
<sequence length="251" mass="28590">MATPDVLQSPDELLLQSPPLGDAPRAGENAKSRGLSIEKKIEFLESLTGGVSNRRSRRWLNDRLLMELVPRLNAEEIRGLFAPPPWGDDVPPSPFSMTNAREWDKLRNIDMDKEANMIDNINASSRRRRAHMDTDKVAVLSAWRRVDCRTREALRRSFLFELIEGYEACVRSFILERGAEEVLELQVQDPFHRLLLHGVCEFYNLASVTVTQSKDAGSLKVTRITRKKTGSTELPSITLSHFLRMSKEGTW</sequence>
<dbReference type="Proteomes" id="UP001634007">
    <property type="component" value="Unassembled WGS sequence"/>
</dbReference>
<evidence type="ECO:0000259" key="2">
    <source>
        <dbReference type="Pfam" id="PF13902"/>
    </source>
</evidence>
<protein>
    <recommendedName>
        <fullName evidence="2">R3H-associated N-terminal domain-containing protein</fullName>
    </recommendedName>
</protein>
<feature type="region of interest" description="Disordered" evidence="1">
    <location>
        <begin position="1"/>
        <end position="32"/>
    </location>
</feature>
<evidence type="ECO:0000313" key="3">
    <source>
        <dbReference type="EMBL" id="KAL3717497.1"/>
    </source>
</evidence>
<reference evidence="3 4" key="1">
    <citation type="submission" date="2024-11" db="EMBL/GenBank/DDBJ databases">
        <title>Chromosome-level genome assembly of Eucalyptus globulus Labill. provides insights into its genome evolution.</title>
        <authorList>
            <person name="Li X."/>
        </authorList>
    </citation>
    <scope>NUCLEOTIDE SEQUENCE [LARGE SCALE GENOMIC DNA]</scope>
    <source>
        <strain evidence="3">CL2024</strain>
        <tissue evidence="3">Fresh tender leaves</tissue>
    </source>
</reference>
<dbReference type="Pfam" id="PF13902">
    <property type="entry name" value="R3H-assoc"/>
    <property type="match status" value="1"/>
</dbReference>
<dbReference type="Gene3D" id="3.30.1370.50">
    <property type="entry name" value="R3H-like domain"/>
    <property type="match status" value="1"/>
</dbReference>
<organism evidence="3 4">
    <name type="scientific">Eucalyptus globulus</name>
    <name type="common">Tasmanian blue gum</name>
    <dbReference type="NCBI Taxonomy" id="34317"/>
    <lineage>
        <taxon>Eukaryota</taxon>
        <taxon>Viridiplantae</taxon>
        <taxon>Streptophyta</taxon>
        <taxon>Embryophyta</taxon>
        <taxon>Tracheophyta</taxon>
        <taxon>Spermatophyta</taxon>
        <taxon>Magnoliopsida</taxon>
        <taxon>eudicotyledons</taxon>
        <taxon>Gunneridae</taxon>
        <taxon>Pentapetalae</taxon>
        <taxon>rosids</taxon>
        <taxon>malvids</taxon>
        <taxon>Myrtales</taxon>
        <taxon>Myrtaceae</taxon>
        <taxon>Myrtoideae</taxon>
        <taxon>Eucalypteae</taxon>
        <taxon>Eucalyptus</taxon>
    </lineage>
</organism>
<name>A0ABD3ISF8_EUCGL</name>
<gene>
    <name evidence="3" type="ORF">ACJRO7_008999</name>
</gene>